<dbReference type="PROSITE" id="PS51257">
    <property type="entry name" value="PROKAR_LIPOPROTEIN"/>
    <property type="match status" value="1"/>
</dbReference>
<dbReference type="InterPro" id="IPR036938">
    <property type="entry name" value="PAP2/HPO_sf"/>
</dbReference>
<evidence type="ECO:0000313" key="10">
    <source>
        <dbReference type="Proteomes" id="UP001596958"/>
    </source>
</evidence>
<keyword evidence="10" id="KW-1185">Reference proteome</keyword>
<evidence type="ECO:0000256" key="5">
    <source>
        <dbReference type="ARBA" id="ARBA00022989"/>
    </source>
</evidence>
<feature type="transmembrane region" description="Helical" evidence="7">
    <location>
        <begin position="154"/>
        <end position="172"/>
    </location>
</feature>
<dbReference type="PANTHER" id="PTHR14969:SF62">
    <property type="entry name" value="DECAPRENYLPHOSPHORYL-5-PHOSPHORIBOSE PHOSPHATASE RV3807C-RELATED"/>
    <property type="match status" value="1"/>
</dbReference>
<evidence type="ECO:0000259" key="8">
    <source>
        <dbReference type="SMART" id="SM00014"/>
    </source>
</evidence>
<keyword evidence="4" id="KW-0378">Hydrolase</keyword>
<keyword evidence="5 7" id="KW-1133">Transmembrane helix</keyword>
<evidence type="ECO:0000256" key="1">
    <source>
        <dbReference type="ARBA" id="ARBA00004651"/>
    </source>
</evidence>
<evidence type="ECO:0000256" key="3">
    <source>
        <dbReference type="ARBA" id="ARBA00022692"/>
    </source>
</evidence>
<proteinExistence type="predicted"/>
<feature type="transmembrane region" description="Helical" evidence="7">
    <location>
        <begin position="49"/>
        <end position="71"/>
    </location>
</feature>
<keyword evidence="6 7" id="KW-0472">Membrane</keyword>
<accession>A0ABW2YTR2</accession>
<evidence type="ECO:0000256" key="6">
    <source>
        <dbReference type="ARBA" id="ARBA00023136"/>
    </source>
</evidence>
<evidence type="ECO:0000256" key="4">
    <source>
        <dbReference type="ARBA" id="ARBA00022801"/>
    </source>
</evidence>
<feature type="transmembrane region" description="Helical" evidence="7">
    <location>
        <begin position="178"/>
        <end position="196"/>
    </location>
</feature>
<keyword evidence="3 7" id="KW-0812">Transmembrane</keyword>
<dbReference type="EMBL" id="JBHTHU010000005">
    <property type="protein sequence ID" value="MFD0749813.1"/>
    <property type="molecule type" value="Genomic_DNA"/>
</dbReference>
<dbReference type="RefSeq" id="WP_377098498.1">
    <property type="nucleotide sequence ID" value="NZ_JBHTHU010000005.1"/>
</dbReference>
<gene>
    <name evidence="9" type="ORF">ACFQZS_06645</name>
</gene>
<feature type="transmembrane region" description="Helical" evidence="7">
    <location>
        <begin position="12"/>
        <end position="29"/>
    </location>
</feature>
<dbReference type="Proteomes" id="UP001596958">
    <property type="component" value="Unassembled WGS sequence"/>
</dbReference>
<dbReference type="PANTHER" id="PTHR14969">
    <property type="entry name" value="SPHINGOSINE-1-PHOSPHATE PHOSPHOHYDROLASE"/>
    <property type="match status" value="1"/>
</dbReference>
<dbReference type="Pfam" id="PF01569">
    <property type="entry name" value="PAP2"/>
    <property type="match status" value="1"/>
</dbReference>
<dbReference type="Gene3D" id="1.20.144.10">
    <property type="entry name" value="Phosphatidic acid phosphatase type 2/haloperoxidase"/>
    <property type="match status" value="1"/>
</dbReference>
<evidence type="ECO:0000313" key="9">
    <source>
        <dbReference type="EMBL" id="MFD0749813.1"/>
    </source>
</evidence>
<organism evidence="9 10">
    <name type="scientific">Mucilaginibacter calamicampi</name>
    <dbReference type="NCBI Taxonomy" id="1302352"/>
    <lineage>
        <taxon>Bacteria</taxon>
        <taxon>Pseudomonadati</taxon>
        <taxon>Bacteroidota</taxon>
        <taxon>Sphingobacteriia</taxon>
        <taxon>Sphingobacteriales</taxon>
        <taxon>Sphingobacteriaceae</taxon>
        <taxon>Mucilaginibacter</taxon>
    </lineage>
</organism>
<dbReference type="SUPFAM" id="SSF48317">
    <property type="entry name" value="Acid phosphatase/Vanadium-dependent haloperoxidase"/>
    <property type="match status" value="1"/>
</dbReference>
<sequence>MKQILYQLRWFFIPYLIVLAACLIIKLTYTREEIYYAVNAMYSTWADAAAPYITNIGSGWTVVVITLLLLLFSYRNAFLFATANMVTALVAQALKHYFDAPRPQLYFKDSLDKIHFVLGTEQLTLHSFPSGHTVSAFASAIVITYICRNKLWGWPLFLLACLVGYSRMYLSQHFFEDVTAGSVIGVVVTAIWLYWAEGRQFLKSEKWNSGLSKIGRK</sequence>
<reference evidence="10" key="1">
    <citation type="journal article" date="2019" name="Int. J. Syst. Evol. Microbiol.">
        <title>The Global Catalogue of Microorganisms (GCM) 10K type strain sequencing project: providing services to taxonomists for standard genome sequencing and annotation.</title>
        <authorList>
            <consortium name="The Broad Institute Genomics Platform"/>
            <consortium name="The Broad Institute Genome Sequencing Center for Infectious Disease"/>
            <person name="Wu L."/>
            <person name="Ma J."/>
        </authorList>
    </citation>
    <scope>NUCLEOTIDE SEQUENCE [LARGE SCALE GENOMIC DNA]</scope>
    <source>
        <strain evidence="10">CCUG 63418</strain>
    </source>
</reference>
<dbReference type="SMART" id="SM00014">
    <property type="entry name" value="acidPPc"/>
    <property type="match status" value="1"/>
</dbReference>
<evidence type="ECO:0000256" key="2">
    <source>
        <dbReference type="ARBA" id="ARBA00022475"/>
    </source>
</evidence>
<feature type="domain" description="Phosphatidic acid phosphatase type 2/haloperoxidase" evidence="8">
    <location>
        <begin position="78"/>
        <end position="193"/>
    </location>
</feature>
<protein>
    <submittedName>
        <fullName evidence="9">Phosphatase PAP2 family protein</fullName>
    </submittedName>
</protein>
<comment type="caution">
    <text evidence="9">The sequence shown here is derived from an EMBL/GenBank/DDBJ whole genome shotgun (WGS) entry which is preliminary data.</text>
</comment>
<dbReference type="InterPro" id="IPR000326">
    <property type="entry name" value="PAP2/HPO"/>
</dbReference>
<evidence type="ECO:0000256" key="7">
    <source>
        <dbReference type="SAM" id="Phobius"/>
    </source>
</evidence>
<comment type="subcellular location">
    <subcellularLocation>
        <location evidence="1">Cell membrane</location>
        <topology evidence="1">Multi-pass membrane protein</topology>
    </subcellularLocation>
</comment>
<name>A0ABW2YTR2_9SPHI</name>
<keyword evidence="2" id="KW-1003">Cell membrane</keyword>